<dbReference type="PANTHER" id="PTHR47957:SF3">
    <property type="entry name" value="ATP-DEPENDENT HELICASE HRQ1"/>
    <property type="match status" value="1"/>
</dbReference>
<sequence>MNRWTGKAASLEEWLNELRQDPEIMSNVTHWQTIPAREARTVPLPEGLDARLAGALRSKGIESLFTHQGEAFDAVRRGEHVVTVTPTASGKTLCYNLPVLQSLLERPDGRALYMFPTKALAQDQVSELQQLADLMGADIKTHTYDGDTPPTVRQAIRNAGHIVVTNPDMLHSAILPHHTKWVKLFENIRYVIIDELHAYRGIFGSHVANVIRRLKRICRFYGSNPQFICASATIDNPREHAERLIGEPVTLIDNNGARWERSILFSTIRPL</sequence>
<comment type="caution">
    <text evidence="2">The sequence shown here is derived from an EMBL/GenBank/DDBJ whole genome shotgun (WGS) entry which is preliminary data.</text>
</comment>
<feature type="domain" description="Helicase ATP-binding" evidence="1">
    <location>
        <begin position="72"/>
        <end position="252"/>
    </location>
</feature>
<name>A0ABQ4N4Z3_9BACL</name>
<evidence type="ECO:0000313" key="2">
    <source>
        <dbReference type="EMBL" id="GIQ63217.1"/>
    </source>
</evidence>
<gene>
    <name evidence="2" type="ORF">PACILC2_17850</name>
</gene>
<accession>A0ABQ4N4Z3</accession>
<organism evidence="2 3">
    <name type="scientific">Paenibacillus cisolokensis</name>
    <dbReference type="NCBI Taxonomy" id="1658519"/>
    <lineage>
        <taxon>Bacteria</taxon>
        <taxon>Bacillati</taxon>
        <taxon>Bacillota</taxon>
        <taxon>Bacilli</taxon>
        <taxon>Bacillales</taxon>
        <taxon>Paenibacillaceae</taxon>
        <taxon>Paenibacillus</taxon>
    </lineage>
</organism>
<evidence type="ECO:0000259" key="1">
    <source>
        <dbReference type="PROSITE" id="PS51192"/>
    </source>
</evidence>
<dbReference type="SMART" id="SM00487">
    <property type="entry name" value="DEXDc"/>
    <property type="match status" value="1"/>
</dbReference>
<dbReference type="Pfam" id="PF00270">
    <property type="entry name" value="DEAD"/>
    <property type="match status" value="1"/>
</dbReference>
<dbReference type="CDD" id="cd17923">
    <property type="entry name" value="DEXHc_Hrq1-like"/>
    <property type="match status" value="1"/>
</dbReference>
<evidence type="ECO:0000313" key="3">
    <source>
        <dbReference type="Proteomes" id="UP000680304"/>
    </source>
</evidence>
<dbReference type="EMBL" id="BOVJ01000058">
    <property type="protein sequence ID" value="GIQ63217.1"/>
    <property type="molecule type" value="Genomic_DNA"/>
</dbReference>
<dbReference type="PANTHER" id="PTHR47957">
    <property type="entry name" value="ATP-DEPENDENT HELICASE HRQ1"/>
    <property type="match status" value="1"/>
</dbReference>
<dbReference type="Proteomes" id="UP000680304">
    <property type="component" value="Unassembled WGS sequence"/>
</dbReference>
<keyword evidence="3" id="KW-1185">Reference proteome</keyword>
<protein>
    <recommendedName>
        <fullName evidence="1">Helicase ATP-binding domain-containing protein</fullName>
    </recommendedName>
</protein>
<proteinExistence type="predicted"/>
<dbReference type="Gene3D" id="3.40.50.300">
    <property type="entry name" value="P-loop containing nucleotide triphosphate hydrolases"/>
    <property type="match status" value="1"/>
</dbReference>
<dbReference type="InterPro" id="IPR027417">
    <property type="entry name" value="P-loop_NTPase"/>
</dbReference>
<dbReference type="InterPro" id="IPR014001">
    <property type="entry name" value="Helicase_ATP-bd"/>
</dbReference>
<dbReference type="SUPFAM" id="SSF52540">
    <property type="entry name" value="P-loop containing nucleoside triphosphate hydrolases"/>
    <property type="match status" value="1"/>
</dbReference>
<dbReference type="PROSITE" id="PS51192">
    <property type="entry name" value="HELICASE_ATP_BIND_1"/>
    <property type="match status" value="1"/>
</dbReference>
<reference evidence="2 3" key="1">
    <citation type="submission" date="2021-04" db="EMBL/GenBank/DDBJ databases">
        <title>Draft genome sequence of Paenibacillus cisolokensis, LC2-13A.</title>
        <authorList>
            <person name="Uke A."/>
            <person name="Chhe C."/>
            <person name="Baramee S."/>
            <person name="Kosugi A."/>
        </authorList>
    </citation>
    <scope>NUCLEOTIDE SEQUENCE [LARGE SCALE GENOMIC DNA]</scope>
    <source>
        <strain evidence="2 3">LC2-13A</strain>
    </source>
</reference>
<dbReference type="InterPro" id="IPR011545">
    <property type="entry name" value="DEAD/DEAH_box_helicase_dom"/>
</dbReference>